<dbReference type="SUPFAM" id="SSF54285">
    <property type="entry name" value="MoaD/ThiS"/>
    <property type="match status" value="1"/>
</dbReference>
<evidence type="ECO:0000256" key="3">
    <source>
        <dbReference type="ARBA" id="ARBA00024247"/>
    </source>
</evidence>
<organism evidence="6 8">
    <name type="scientific">Acetobacter indonesiensis</name>
    <dbReference type="NCBI Taxonomy" id="104101"/>
    <lineage>
        <taxon>Bacteria</taxon>
        <taxon>Pseudomonadati</taxon>
        <taxon>Pseudomonadota</taxon>
        <taxon>Alphaproteobacteria</taxon>
        <taxon>Acetobacterales</taxon>
        <taxon>Acetobacteraceae</taxon>
        <taxon>Acetobacter</taxon>
    </lineage>
</organism>
<evidence type="ECO:0000313" key="9">
    <source>
        <dbReference type="Proteomes" id="UP000321104"/>
    </source>
</evidence>
<reference evidence="5 9" key="4">
    <citation type="submission" date="2019-07" db="EMBL/GenBank/DDBJ databases">
        <title>Whole genome shotgun sequence of Acetobacter indonesiensis NBRC 16471.</title>
        <authorList>
            <person name="Hosoyama A."/>
            <person name="Uohara A."/>
            <person name="Ohji S."/>
            <person name="Ichikawa N."/>
        </authorList>
    </citation>
    <scope>NUCLEOTIDE SEQUENCE [LARGE SCALE GENOMIC DNA]</scope>
    <source>
        <strain evidence="5 9">NBRC 16471</strain>
    </source>
</reference>
<dbReference type="Proteomes" id="UP000032673">
    <property type="component" value="Unassembled WGS sequence"/>
</dbReference>
<dbReference type="InterPro" id="IPR003749">
    <property type="entry name" value="ThiS/MoaD-like"/>
</dbReference>
<comment type="caution">
    <text evidence="6">The sequence shown here is derived from an EMBL/GenBank/DDBJ whole genome shotgun (WGS) entry which is preliminary data.</text>
</comment>
<dbReference type="EMBL" id="JOPA01000016">
    <property type="protein sequence ID" value="OUI94368.1"/>
    <property type="molecule type" value="Genomic_DNA"/>
</dbReference>
<name>A0A252AV89_9PROT</name>
<dbReference type="PANTHER" id="PTHR33359:SF1">
    <property type="entry name" value="MOLYBDOPTERIN SYNTHASE SULFUR CARRIER SUBUNIT"/>
    <property type="match status" value="1"/>
</dbReference>
<dbReference type="GO" id="GO:1990133">
    <property type="term" value="C:molybdopterin adenylyltransferase complex"/>
    <property type="evidence" value="ECO:0007669"/>
    <property type="project" value="TreeGrafter"/>
</dbReference>
<evidence type="ECO:0000313" key="7">
    <source>
        <dbReference type="Proteomes" id="UP000032673"/>
    </source>
</evidence>
<reference evidence="6" key="3">
    <citation type="submission" date="2014-06" db="EMBL/GenBank/DDBJ databases">
        <authorList>
            <person name="Ju J."/>
            <person name="Zhang J."/>
        </authorList>
    </citation>
    <scope>NUCLEOTIDE SEQUENCE [LARGE SCALE GENOMIC DNA]</scope>
    <source>
        <strain evidence="6">DmL_051</strain>
    </source>
</reference>
<sequence>MQGRVTILYFASLREQLGRECEDVSLTDGQVPVQTLVSDLRSRDKALDGVFAAMPRIRVAINQELASFQDTVKAGDEVAFFPPMTGG</sequence>
<dbReference type="CDD" id="cd00754">
    <property type="entry name" value="Ubl_MoaD"/>
    <property type="match status" value="1"/>
</dbReference>
<protein>
    <recommendedName>
        <fullName evidence="3">Molybdopterin synthase sulfur carrier subunit</fullName>
    </recommendedName>
</protein>
<reference evidence="8" key="2">
    <citation type="submission" date="2014-06" db="EMBL/GenBank/DDBJ databases">
        <authorList>
            <person name="Winans N.J."/>
            <person name="Newell P.D."/>
            <person name="Douglas A.E."/>
        </authorList>
    </citation>
    <scope>NUCLEOTIDE SEQUENCE [LARGE SCALE GENOMIC DNA]</scope>
</reference>
<keyword evidence="7" id="KW-1185">Reference proteome</keyword>
<evidence type="ECO:0000313" key="5">
    <source>
        <dbReference type="EMBL" id="GEN02597.1"/>
    </source>
</evidence>
<dbReference type="GO" id="GO:0006777">
    <property type="term" value="P:Mo-molybdopterin cofactor biosynthetic process"/>
    <property type="evidence" value="ECO:0007669"/>
    <property type="project" value="InterPro"/>
</dbReference>
<dbReference type="NCBIfam" id="TIGR01682">
    <property type="entry name" value="moaD"/>
    <property type="match status" value="1"/>
</dbReference>
<evidence type="ECO:0000256" key="1">
    <source>
        <dbReference type="ARBA" id="ARBA00022741"/>
    </source>
</evidence>
<accession>A0A252AV89</accession>
<dbReference type="InterPro" id="IPR016155">
    <property type="entry name" value="Mopterin_synth/thiamin_S_b"/>
</dbReference>
<dbReference type="Proteomes" id="UP000321104">
    <property type="component" value="Unassembled WGS sequence"/>
</dbReference>
<evidence type="ECO:0000256" key="2">
    <source>
        <dbReference type="ARBA" id="ARBA00024200"/>
    </source>
</evidence>
<keyword evidence="1" id="KW-0547">Nucleotide-binding</keyword>
<evidence type="ECO:0000313" key="6">
    <source>
        <dbReference type="EMBL" id="OUI94368.1"/>
    </source>
</evidence>
<dbReference type="EMBL" id="BAMW01000045">
    <property type="protein sequence ID" value="GAN63781.1"/>
    <property type="molecule type" value="Genomic_DNA"/>
</dbReference>
<dbReference type="EMBL" id="BJXQ01000003">
    <property type="protein sequence ID" value="GEN02597.1"/>
    <property type="molecule type" value="Genomic_DNA"/>
</dbReference>
<proteinExistence type="inferred from homology"/>
<dbReference type="InterPro" id="IPR012675">
    <property type="entry name" value="Beta-grasp_dom_sf"/>
</dbReference>
<dbReference type="AlphaFoldDB" id="A0A252AV89"/>
<dbReference type="Pfam" id="PF02597">
    <property type="entry name" value="ThiS"/>
    <property type="match status" value="1"/>
</dbReference>
<evidence type="ECO:0000313" key="4">
    <source>
        <dbReference type="EMBL" id="GAN63781.1"/>
    </source>
</evidence>
<dbReference type="InterPro" id="IPR044672">
    <property type="entry name" value="MOCS2A"/>
</dbReference>
<dbReference type="Proteomes" id="UP000194641">
    <property type="component" value="Unassembled WGS sequence"/>
</dbReference>
<dbReference type="UniPathway" id="UPA00344"/>
<dbReference type="GO" id="GO:0000166">
    <property type="term" value="F:nucleotide binding"/>
    <property type="evidence" value="ECO:0007669"/>
    <property type="project" value="UniProtKB-KW"/>
</dbReference>
<dbReference type="Gene3D" id="3.10.20.30">
    <property type="match status" value="1"/>
</dbReference>
<reference evidence="4 7" key="1">
    <citation type="submission" date="2012-11" db="EMBL/GenBank/DDBJ databases">
        <title>Whole genome sequence of Acetobacter indonesiensis 5H-1.</title>
        <authorList>
            <person name="Azuma Y."/>
            <person name="Higashiura N."/>
            <person name="Hirakawa H."/>
            <person name="Matsushita K."/>
        </authorList>
    </citation>
    <scope>NUCLEOTIDE SEQUENCE [LARGE SCALE GENOMIC DNA]</scope>
    <source>
        <strain evidence="4 7">5H-1</strain>
    </source>
</reference>
<dbReference type="RefSeq" id="WP_048846651.1">
    <property type="nucleotide sequence ID" value="NZ_BAMW01000045.1"/>
</dbReference>
<dbReference type="PANTHER" id="PTHR33359">
    <property type="entry name" value="MOLYBDOPTERIN SYNTHASE SULFUR CARRIER SUBUNIT"/>
    <property type="match status" value="1"/>
</dbReference>
<evidence type="ECO:0000313" key="8">
    <source>
        <dbReference type="Proteomes" id="UP000194641"/>
    </source>
</evidence>
<gene>
    <name evidence="5" type="primary">moaD</name>
    <name evidence="4" type="ORF">Abin_047_035</name>
    <name evidence="5" type="ORF">AIN02nite_06220</name>
    <name evidence="6" type="ORF">HK17_04870</name>
</gene>
<comment type="similarity">
    <text evidence="2">Belongs to the MoaD family.</text>
</comment>